<dbReference type="PROSITE" id="PS51257">
    <property type="entry name" value="PROKAR_LIPOPROTEIN"/>
    <property type="match status" value="1"/>
</dbReference>
<dbReference type="OrthoDB" id="5347351at2"/>
<dbReference type="Pfam" id="PF04390">
    <property type="entry name" value="LptE"/>
    <property type="match status" value="1"/>
</dbReference>
<dbReference type="AlphaFoldDB" id="A0A363D439"/>
<reference evidence="1 2" key="1">
    <citation type="submission" date="2017-02" db="EMBL/GenBank/DDBJ databases">
        <title>Arcobacter caeni sp. nov, a new Arcobacter species isolated from reclaimed water.</title>
        <authorList>
            <person name="Figueras M.J."/>
            <person name="Perez-Cataluna A."/>
            <person name="Salas-Masso N."/>
        </authorList>
    </citation>
    <scope>NUCLEOTIDE SEQUENCE [LARGE SCALE GENOMIC DNA]</scope>
    <source>
        <strain evidence="1 2">RW17-10</strain>
    </source>
</reference>
<comment type="caution">
    <text evidence="1">The sequence shown here is derived from an EMBL/GenBank/DDBJ whole genome shotgun (WGS) entry which is preliminary data.</text>
</comment>
<dbReference type="InterPro" id="IPR007485">
    <property type="entry name" value="LPS_assembly_LptE"/>
</dbReference>
<dbReference type="RefSeq" id="WP_108557979.1">
    <property type="nucleotide sequence ID" value="NZ_MUXE01000002.1"/>
</dbReference>
<gene>
    <name evidence="1" type="ORF">B0174_02035</name>
</gene>
<name>A0A363D439_9BACT</name>
<dbReference type="Proteomes" id="UP000251135">
    <property type="component" value="Unassembled WGS sequence"/>
</dbReference>
<organism evidence="1 2">
    <name type="scientific">Arcobacter caeni</name>
    <dbReference type="NCBI Taxonomy" id="1912877"/>
    <lineage>
        <taxon>Bacteria</taxon>
        <taxon>Pseudomonadati</taxon>
        <taxon>Campylobacterota</taxon>
        <taxon>Epsilonproteobacteria</taxon>
        <taxon>Campylobacterales</taxon>
        <taxon>Arcobacteraceae</taxon>
        <taxon>Arcobacter</taxon>
    </lineage>
</organism>
<accession>A0A363D439</accession>
<evidence type="ECO:0008006" key="3">
    <source>
        <dbReference type="Google" id="ProtNLM"/>
    </source>
</evidence>
<dbReference type="GO" id="GO:0019867">
    <property type="term" value="C:outer membrane"/>
    <property type="evidence" value="ECO:0007669"/>
    <property type="project" value="InterPro"/>
</dbReference>
<keyword evidence="2" id="KW-1185">Reference proteome</keyword>
<evidence type="ECO:0000313" key="2">
    <source>
        <dbReference type="Proteomes" id="UP000251135"/>
    </source>
</evidence>
<evidence type="ECO:0000313" key="1">
    <source>
        <dbReference type="EMBL" id="PUE66069.1"/>
    </source>
</evidence>
<sequence length="175" mass="19684">MNILKKVLFVLFTFTISISFFGCGYKPATYYAKEEISGKVFLKVTIDLVDPQNSVLIKDEINKLLIQKLDADLVDKESLADTVMNVVVNSVSMQSLQYDKAGYNKLYRAVVVINVSYFKKSDNKRKSFTVDGDYNFSIDNGTSINDSQRYNAIQKASDKAVEEVLSKIAVASFKK</sequence>
<dbReference type="EMBL" id="MUXE01000002">
    <property type="protein sequence ID" value="PUE66069.1"/>
    <property type="molecule type" value="Genomic_DNA"/>
</dbReference>
<protein>
    <recommendedName>
        <fullName evidence="3">Penicillin-binding protein</fullName>
    </recommendedName>
</protein>
<proteinExistence type="predicted"/>
<dbReference type="GO" id="GO:0043165">
    <property type="term" value="P:Gram-negative-bacterium-type cell outer membrane assembly"/>
    <property type="evidence" value="ECO:0007669"/>
    <property type="project" value="InterPro"/>
</dbReference>